<dbReference type="PATRIC" id="fig|698760.3.peg.9702"/>
<keyword evidence="3" id="KW-1185">Reference proteome</keyword>
<sequence length="88" mass="8345">MAGGRGGVVVSRASVRQVPGGLPNGVSHGALGDRAVVDGGGSSHGGHGDAHAVGSSQRAPVCPVPGIAPGAAGAEARDSYRGIPVFPA</sequence>
<dbReference type="Proteomes" id="UP000010931">
    <property type="component" value="Unassembled WGS sequence"/>
</dbReference>
<evidence type="ECO:0000313" key="3">
    <source>
        <dbReference type="Proteomes" id="UP000010931"/>
    </source>
</evidence>
<reference evidence="2 3" key="1">
    <citation type="journal article" date="2011" name="Plasmid">
        <title>Streptomyces turgidiscabies Car8 contains a modular pathogenicity island that shares virulence genes with other actinobacterial plant pathogens.</title>
        <authorList>
            <person name="Huguet-Tapia J.C."/>
            <person name="Badger J.H."/>
            <person name="Loria R."/>
            <person name="Pettis G.S."/>
        </authorList>
    </citation>
    <scope>NUCLEOTIDE SEQUENCE [LARGE SCALE GENOMIC DNA]</scope>
    <source>
        <strain evidence="2 3">Car8</strain>
    </source>
</reference>
<gene>
    <name evidence="2" type="ORF">STRTUCAR8_06893</name>
</gene>
<proteinExistence type="predicted"/>
<organism evidence="2 3">
    <name type="scientific">Streptomyces turgidiscabies (strain Car8)</name>
    <dbReference type="NCBI Taxonomy" id="698760"/>
    <lineage>
        <taxon>Bacteria</taxon>
        <taxon>Bacillati</taxon>
        <taxon>Actinomycetota</taxon>
        <taxon>Actinomycetes</taxon>
        <taxon>Kitasatosporales</taxon>
        <taxon>Streptomycetaceae</taxon>
        <taxon>Streptomyces</taxon>
    </lineage>
</organism>
<feature type="region of interest" description="Disordered" evidence="1">
    <location>
        <begin position="17"/>
        <end position="58"/>
    </location>
</feature>
<dbReference type="EMBL" id="AEJB01000690">
    <property type="protein sequence ID" value="ELP61335.1"/>
    <property type="molecule type" value="Genomic_DNA"/>
</dbReference>
<comment type="caution">
    <text evidence="2">The sequence shown here is derived from an EMBL/GenBank/DDBJ whole genome shotgun (WGS) entry which is preliminary data.</text>
</comment>
<accession>L7ESG5</accession>
<dbReference type="AlphaFoldDB" id="L7ESG5"/>
<name>L7ESG5_STRT8</name>
<protein>
    <submittedName>
        <fullName evidence="2">Uncharacterized protein</fullName>
    </submittedName>
</protein>
<evidence type="ECO:0000313" key="2">
    <source>
        <dbReference type="EMBL" id="ELP61335.1"/>
    </source>
</evidence>
<evidence type="ECO:0000256" key="1">
    <source>
        <dbReference type="SAM" id="MobiDB-lite"/>
    </source>
</evidence>